<keyword evidence="3" id="KW-1185">Reference proteome</keyword>
<dbReference type="Gene3D" id="3.30.1370.50">
    <property type="entry name" value="R3H-like domain"/>
    <property type="match status" value="1"/>
</dbReference>
<name>A3IZS7_9CHRO</name>
<dbReference type="eggNOG" id="COG1847">
    <property type="taxonomic scope" value="Bacteria"/>
</dbReference>
<dbReference type="SMART" id="SM00393">
    <property type="entry name" value="R3H"/>
    <property type="match status" value="1"/>
</dbReference>
<dbReference type="Pfam" id="PF01424">
    <property type="entry name" value="R3H"/>
    <property type="match status" value="1"/>
</dbReference>
<dbReference type="InterPro" id="IPR039247">
    <property type="entry name" value="KhpB"/>
</dbReference>
<dbReference type="PANTHER" id="PTHR35800:SF1">
    <property type="entry name" value="RNA-BINDING PROTEIN KHPB"/>
    <property type="match status" value="1"/>
</dbReference>
<evidence type="ECO:0000313" key="3">
    <source>
        <dbReference type="Proteomes" id="UP000003781"/>
    </source>
</evidence>
<organism evidence="2 3">
    <name type="scientific">Crocosphaera chwakensis CCY0110</name>
    <dbReference type="NCBI Taxonomy" id="391612"/>
    <lineage>
        <taxon>Bacteria</taxon>
        <taxon>Bacillati</taxon>
        <taxon>Cyanobacteriota</taxon>
        <taxon>Cyanophyceae</taxon>
        <taxon>Oscillatoriophycideae</taxon>
        <taxon>Chroococcales</taxon>
        <taxon>Aphanothecaceae</taxon>
        <taxon>Crocosphaera</taxon>
        <taxon>Crocosphaera chwakensis</taxon>
    </lineage>
</organism>
<dbReference type="SUPFAM" id="SSF82708">
    <property type="entry name" value="R3H domain"/>
    <property type="match status" value="1"/>
</dbReference>
<dbReference type="Proteomes" id="UP000003781">
    <property type="component" value="Unassembled WGS sequence"/>
</dbReference>
<dbReference type="Gene3D" id="3.30.300.20">
    <property type="match status" value="1"/>
</dbReference>
<dbReference type="GO" id="GO:0003723">
    <property type="term" value="F:RNA binding"/>
    <property type="evidence" value="ECO:0007669"/>
    <property type="project" value="InterPro"/>
</dbReference>
<gene>
    <name evidence="2" type="ORF">CY0110_13146</name>
</gene>
<dbReference type="PANTHER" id="PTHR35800">
    <property type="entry name" value="PROTEIN JAG"/>
    <property type="match status" value="1"/>
</dbReference>
<proteinExistence type="predicted"/>
<comment type="caution">
    <text evidence="2">The sequence shown here is derived from an EMBL/GenBank/DDBJ whole genome shotgun (WGS) entry which is preliminary data.</text>
</comment>
<dbReference type="InterPro" id="IPR034079">
    <property type="entry name" value="R3H_KhpB"/>
</dbReference>
<dbReference type="InterPro" id="IPR036867">
    <property type="entry name" value="R3H_dom_sf"/>
</dbReference>
<evidence type="ECO:0000259" key="1">
    <source>
        <dbReference type="PROSITE" id="PS51061"/>
    </source>
</evidence>
<sequence length="190" mass="21924">MRFSKTQNNNRKSGQGKIDKISIQVITMEQEKQAGQDWLENLLKLMGFSSNVKVDYRENELEGTNECWLIIDETELPLEKTLMLLGEKGEGIDAIQYLANTLINLTVDSDEQQGFTVELNGYRLQRLEQLKSLTEEIAQKVRQTGQEIEMTALSSAERRQIHSFFKNVEDIATESRGQEPNRRLIVKPRY</sequence>
<reference evidence="2 3" key="1">
    <citation type="submission" date="2007-03" db="EMBL/GenBank/DDBJ databases">
        <authorList>
            <person name="Stal L."/>
            <person name="Ferriera S."/>
            <person name="Johnson J."/>
            <person name="Kravitz S."/>
            <person name="Beeson K."/>
            <person name="Sutton G."/>
            <person name="Rogers Y.-H."/>
            <person name="Friedman R."/>
            <person name="Frazier M."/>
            <person name="Venter J.C."/>
        </authorList>
    </citation>
    <scope>NUCLEOTIDE SEQUENCE [LARGE SCALE GENOMIC DNA]</scope>
    <source>
        <strain evidence="2 3">CCY0110</strain>
    </source>
</reference>
<protein>
    <recommendedName>
        <fullName evidence="1">R3H domain-containing protein</fullName>
    </recommendedName>
</protein>
<evidence type="ECO:0000313" key="2">
    <source>
        <dbReference type="EMBL" id="EAZ88020.1"/>
    </source>
</evidence>
<dbReference type="PROSITE" id="PS51061">
    <property type="entry name" value="R3H"/>
    <property type="match status" value="1"/>
</dbReference>
<dbReference type="InterPro" id="IPR001374">
    <property type="entry name" value="R3H_dom"/>
</dbReference>
<accession>A3IZS7</accession>
<dbReference type="InterPro" id="IPR015946">
    <property type="entry name" value="KH_dom-like_a/b"/>
</dbReference>
<feature type="domain" description="R3H" evidence="1">
    <location>
        <begin position="124"/>
        <end position="190"/>
    </location>
</feature>
<dbReference type="AlphaFoldDB" id="A3IZS7"/>
<dbReference type="EMBL" id="AAXW01000117">
    <property type="protein sequence ID" value="EAZ88020.1"/>
    <property type="molecule type" value="Genomic_DNA"/>
</dbReference>
<dbReference type="CDD" id="cd02644">
    <property type="entry name" value="R3H_jag"/>
    <property type="match status" value="1"/>
</dbReference>